<evidence type="ECO:0000259" key="5">
    <source>
        <dbReference type="Pfam" id="PF21546"/>
    </source>
</evidence>
<dbReference type="InterPro" id="IPR049382">
    <property type="entry name" value="FGGY_C_2"/>
</dbReference>
<dbReference type="CDD" id="cd07772">
    <property type="entry name" value="ASKHA_NBD_FGGY_NaCK-like"/>
    <property type="match status" value="1"/>
</dbReference>
<dbReference type="Gene3D" id="3.30.420.40">
    <property type="match status" value="2"/>
</dbReference>
<evidence type="ECO:0000313" key="7">
    <source>
        <dbReference type="Proteomes" id="UP000549457"/>
    </source>
</evidence>
<evidence type="ECO:0000256" key="2">
    <source>
        <dbReference type="ARBA" id="ARBA00022679"/>
    </source>
</evidence>
<proteinExistence type="inferred from homology"/>
<dbReference type="Pfam" id="PF00370">
    <property type="entry name" value="FGGY_N"/>
    <property type="match status" value="1"/>
</dbReference>
<organism evidence="6 7">
    <name type="scientific">Amaricoccus macauensis</name>
    <dbReference type="NCBI Taxonomy" id="57001"/>
    <lineage>
        <taxon>Bacteria</taxon>
        <taxon>Pseudomonadati</taxon>
        <taxon>Pseudomonadota</taxon>
        <taxon>Alphaproteobacteria</taxon>
        <taxon>Rhodobacterales</taxon>
        <taxon>Paracoccaceae</taxon>
        <taxon>Amaricoccus</taxon>
    </lineage>
</organism>
<evidence type="ECO:0000313" key="6">
    <source>
        <dbReference type="EMBL" id="MBB5221512.1"/>
    </source>
</evidence>
<dbReference type="InterPro" id="IPR043129">
    <property type="entry name" value="ATPase_NBD"/>
</dbReference>
<reference evidence="6 7" key="1">
    <citation type="submission" date="2020-08" db="EMBL/GenBank/DDBJ databases">
        <title>Genomic Encyclopedia of Type Strains, Phase IV (KMG-IV): sequencing the most valuable type-strain genomes for metagenomic binning, comparative biology and taxonomic classification.</title>
        <authorList>
            <person name="Goeker M."/>
        </authorList>
    </citation>
    <scope>NUCLEOTIDE SEQUENCE [LARGE SCALE GENOMIC DNA]</scope>
    <source>
        <strain evidence="6 7">DSM 101730</strain>
    </source>
</reference>
<keyword evidence="3 6" id="KW-0418">Kinase</keyword>
<evidence type="ECO:0000256" key="1">
    <source>
        <dbReference type="ARBA" id="ARBA00009156"/>
    </source>
</evidence>
<gene>
    <name evidence="6" type="ORF">HNP73_001433</name>
</gene>
<keyword evidence="2" id="KW-0808">Transferase</keyword>
<dbReference type="InterPro" id="IPR050406">
    <property type="entry name" value="FGGY_Carb_Kinase"/>
</dbReference>
<dbReference type="Proteomes" id="UP000549457">
    <property type="component" value="Unassembled WGS sequence"/>
</dbReference>
<dbReference type="GO" id="GO:0016301">
    <property type="term" value="F:kinase activity"/>
    <property type="evidence" value="ECO:0007669"/>
    <property type="project" value="UniProtKB-KW"/>
</dbReference>
<keyword evidence="7" id="KW-1185">Reference proteome</keyword>
<feature type="domain" description="Carbohydrate kinase FGGY C-terminal" evidence="5">
    <location>
        <begin position="246"/>
        <end position="423"/>
    </location>
</feature>
<comment type="similarity">
    <text evidence="1">Belongs to the FGGY kinase family.</text>
</comment>
<dbReference type="SUPFAM" id="SSF53067">
    <property type="entry name" value="Actin-like ATPase domain"/>
    <property type="match status" value="2"/>
</dbReference>
<comment type="caution">
    <text evidence="6">The sequence shown here is derived from an EMBL/GenBank/DDBJ whole genome shotgun (WGS) entry which is preliminary data.</text>
</comment>
<dbReference type="AlphaFoldDB" id="A0A840SQI2"/>
<accession>A0A840SQI2</accession>
<dbReference type="Pfam" id="PF21546">
    <property type="entry name" value="FGGY_C_2"/>
    <property type="match status" value="1"/>
</dbReference>
<evidence type="ECO:0000259" key="4">
    <source>
        <dbReference type="Pfam" id="PF00370"/>
    </source>
</evidence>
<dbReference type="RefSeq" id="WP_184147869.1">
    <property type="nucleotide sequence ID" value="NZ_JACHFM010000001.1"/>
</dbReference>
<dbReference type="InterPro" id="IPR018484">
    <property type="entry name" value="FGGY_N"/>
</dbReference>
<protein>
    <submittedName>
        <fullName evidence="6">Sugar (Pentulose or hexulose) kinase</fullName>
    </submittedName>
</protein>
<name>A0A840SQI2_9RHOB</name>
<evidence type="ECO:0000256" key="3">
    <source>
        <dbReference type="ARBA" id="ARBA00022777"/>
    </source>
</evidence>
<dbReference type="EMBL" id="JACHFM010000001">
    <property type="protein sequence ID" value="MBB5221512.1"/>
    <property type="molecule type" value="Genomic_DNA"/>
</dbReference>
<dbReference type="PANTHER" id="PTHR43095">
    <property type="entry name" value="SUGAR KINASE"/>
    <property type="match status" value="1"/>
</dbReference>
<dbReference type="GO" id="GO:0005975">
    <property type="term" value="P:carbohydrate metabolic process"/>
    <property type="evidence" value="ECO:0007669"/>
    <property type="project" value="InterPro"/>
</dbReference>
<sequence>MTIAVLDLGKTNAKLSVVTPDGGVLEQVSTANLVLPGPPYRHHDLGALEAWVLATLAELGTRHAIEAIVPCTHGGSGVLVGDDAAAMPMIDYEGTLPPEFAAAYRAEADDFHERGGSQFMIGSAHSARQLLYFEQAWPEAFAAARAYLHTPQYWAWRLSGVLASEVTSFGAQSHLWCTPDRRPSAIVARHHWERLLPPMTPAWEAIGPVRPEIAARTGLDPATRVICGIHDSSANFYRYQAAGLSDFIVLSTGTWIVALTDRTGADFTVEREGWSCNSDVYGHPVPGMLTMGGREFAAVAGDEPGPASRDMITRLVASGTMALPFFGADDGLLPGRARRGRLTGPMADDVAARFSLAVLYTALLSAEILDALPPTKTVVLDGNFVRDPLYGALVQKLHPQAEVHINADSFGISAGAALLAHHATRTSPVSLSLTRPDTSDLPDLTAYRALWRETLTMETLP</sequence>
<feature type="domain" description="Carbohydrate kinase FGGY N-terminal" evidence="4">
    <location>
        <begin position="4"/>
        <end position="234"/>
    </location>
</feature>